<name>A0AAD7RA05_9TELE</name>
<feature type="region of interest" description="Disordered" evidence="1">
    <location>
        <begin position="235"/>
        <end position="285"/>
    </location>
</feature>
<keyword evidence="3" id="KW-1185">Reference proteome</keyword>
<accession>A0AAD7RA05</accession>
<evidence type="ECO:0000313" key="2">
    <source>
        <dbReference type="EMBL" id="KAJ8372629.1"/>
    </source>
</evidence>
<reference evidence="2" key="1">
    <citation type="journal article" date="2023" name="Science">
        <title>Genome structures resolve the early diversification of teleost fishes.</title>
        <authorList>
            <person name="Parey E."/>
            <person name="Louis A."/>
            <person name="Montfort J."/>
            <person name="Bouchez O."/>
            <person name="Roques C."/>
            <person name="Iampietro C."/>
            <person name="Lluch J."/>
            <person name="Castinel A."/>
            <person name="Donnadieu C."/>
            <person name="Desvignes T."/>
            <person name="Floi Bucao C."/>
            <person name="Jouanno E."/>
            <person name="Wen M."/>
            <person name="Mejri S."/>
            <person name="Dirks R."/>
            <person name="Jansen H."/>
            <person name="Henkel C."/>
            <person name="Chen W.J."/>
            <person name="Zahm M."/>
            <person name="Cabau C."/>
            <person name="Klopp C."/>
            <person name="Thompson A.W."/>
            <person name="Robinson-Rechavi M."/>
            <person name="Braasch I."/>
            <person name="Lecointre G."/>
            <person name="Bobe J."/>
            <person name="Postlethwait J.H."/>
            <person name="Berthelot C."/>
            <person name="Roest Crollius H."/>
            <person name="Guiguen Y."/>
        </authorList>
    </citation>
    <scope>NUCLEOTIDE SEQUENCE</scope>
    <source>
        <strain evidence="2">NC1722</strain>
    </source>
</reference>
<feature type="compositionally biased region" description="Polar residues" evidence="1">
    <location>
        <begin position="275"/>
        <end position="285"/>
    </location>
</feature>
<comment type="caution">
    <text evidence="2">The sequence shown here is derived from an EMBL/GenBank/DDBJ whole genome shotgun (WGS) entry which is preliminary data.</text>
</comment>
<protein>
    <submittedName>
        <fullName evidence="2">Uncharacterized protein</fullName>
    </submittedName>
</protein>
<evidence type="ECO:0000256" key="1">
    <source>
        <dbReference type="SAM" id="MobiDB-lite"/>
    </source>
</evidence>
<evidence type="ECO:0000313" key="3">
    <source>
        <dbReference type="Proteomes" id="UP001221898"/>
    </source>
</evidence>
<gene>
    <name evidence="2" type="ORF">AAFF_G00280940</name>
</gene>
<organism evidence="2 3">
    <name type="scientific">Aldrovandia affinis</name>
    <dbReference type="NCBI Taxonomy" id="143900"/>
    <lineage>
        <taxon>Eukaryota</taxon>
        <taxon>Metazoa</taxon>
        <taxon>Chordata</taxon>
        <taxon>Craniata</taxon>
        <taxon>Vertebrata</taxon>
        <taxon>Euteleostomi</taxon>
        <taxon>Actinopterygii</taxon>
        <taxon>Neopterygii</taxon>
        <taxon>Teleostei</taxon>
        <taxon>Notacanthiformes</taxon>
        <taxon>Halosauridae</taxon>
        <taxon>Aldrovandia</taxon>
    </lineage>
</organism>
<proteinExistence type="predicted"/>
<dbReference type="AlphaFoldDB" id="A0AAD7RA05"/>
<dbReference type="EMBL" id="JAINUG010000393">
    <property type="protein sequence ID" value="KAJ8372629.1"/>
    <property type="molecule type" value="Genomic_DNA"/>
</dbReference>
<feature type="compositionally biased region" description="Low complexity" evidence="1">
    <location>
        <begin position="47"/>
        <end position="57"/>
    </location>
</feature>
<sequence length="285" mass="30630">MQQINADIEYLKRTTDTQTTACETLRVVSATLDNRLTAVEKPRGQGATSSAASLSAAEIQPGPVPGSSSAVVERPLGPGETEDIQPAQPEDSAQGGSQSPAWSKVVREGRRQKQVPENSDQQRHIPRTVKTLARHERKKTSIIGTGVVSNILAVKTKMVSVFATKFYLNVDADTLSDYLKEKLGREVKCRKIETAQSRFSSFCVTAECNDVAEMYDPQLWPAGSFVRRFYEPRRPRGAVGGPSGPEGNPCPQETGLLPRGDTGVPVVSAGMAGMTASSPAVSDQD</sequence>
<feature type="region of interest" description="Disordered" evidence="1">
    <location>
        <begin position="39"/>
        <end position="126"/>
    </location>
</feature>
<dbReference type="Proteomes" id="UP001221898">
    <property type="component" value="Unassembled WGS sequence"/>
</dbReference>